<gene>
    <name evidence="3" type="ORF">H7B90_29755</name>
</gene>
<keyword evidence="4" id="KW-1185">Reference proteome</keyword>
<dbReference type="RefSeq" id="WP_185139530.1">
    <property type="nucleotide sequence ID" value="NZ_BORM01000010.1"/>
</dbReference>
<evidence type="ECO:0000256" key="1">
    <source>
        <dbReference type="SAM" id="Phobius"/>
    </source>
</evidence>
<feature type="chain" id="PRO_5032344702" evidence="2">
    <location>
        <begin position="31"/>
        <end position="69"/>
    </location>
</feature>
<dbReference type="Proteomes" id="UP000553776">
    <property type="component" value="Unassembled WGS sequence"/>
</dbReference>
<proteinExistence type="predicted"/>
<feature type="transmembrane region" description="Helical" evidence="1">
    <location>
        <begin position="36"/>
        <end position="54"/>
    </location>
</feature>
<accession>A0A841UBQ2</accession>
<evidence type="ECO:0000313" key="3">
    <source>
        <dbReference type="EMBL" id="MBB6695584.1"/>
    </source>
</evidence>
<sequence>MRKQSGMLRMGIAAAAVLAVLGIAAAGAHAKNGLEACAAAFPMIAIVLSVGILIRGRSGGCKSRTVGRG</sequence>
<dbReference type="EMBL" id="JACJVR010000130">
    <property type="protein sequence ID" value="MBB6695584.1"/>
    <property type="molecule type" value="Genomic_DNA"/>
</dbReference>
<organism evidence="3 4">
    <name type="scientific">Cohnella xylanilytica</name>
    <dbReference type="NCBI Taxonomy" id="557555"/>
    <lineage>
        <taxon>Bacteria</taxon>
        <taxon>Bacillati</taxon>
        <taxon>Bacillota</taxon>
        <taxon>Bacilli</taxon>
        <taxon>Bacillales</taxon>
        <taxon>Paenibacillaceae</taxon>
        <taxon>Cohnella</taxon>
    </lineage>
</organism>
<keyword evidence="1" id="KW-1133">Transmembrane helix</keyword>
<protein>
    <submittedName>
        <fullName evidence="3">Uncharacterized protein</fullName>
    </submittedName>
</protein>
<feature type="signal peptide" evidence="2">
    <location>
        <begin position="1"/>
        <end position="30"/>
    </location>
</feature>
<dbReference type="AlphaFoldDB" id="A0A841UBQ2"/>
<name>A0A841UBQ2_9BACL</name>
<reference evidence="3 4" key="1">
    <citation type="submission" date="2020-08" db="EMBL/GenBank/DDBJ databases">
        <title>Cohnella phylogeny.</title>
        <authorList>
            <person name="Dunlap C."/>
        </authorList>
    </citation>
    <scope>NUCLEOTIDE SEQUENCE [LARGE SCALE GENOMIC DNA]</scope>
    <source>
        <strain evidence="3 4">DSM 25239</strain>
    </source>
</reference>
<evidence type="ECO:0000313" key="4">
    <source>
        <dbReference type="Proteomes" id="UP000553776"/>
    </source>
</evidence>
<keyword evidence="2" id="KW-0732">Signal</keyword>
<comment type="caution">
    <text evidence="3">The sequence shown here is derived from an EMBL/GenBank/DDBJ whole genome shotgun (WGS) entry which is preliminary data.</text>
</comment>
<evidence type="ECO:0000256" key="2">
    <source>
        <dbReference type="SAM" id="SignalP"/>
    </source>
</evidence>
<keyword evidence="1" id="KW-0472">Membrane</keyword>
<keyword evidence="1" id="KW-0812">Transmembrane</keyword>